<evidence type="ECO:0000313" key="4">
    <source>
        <dbReference type="Proteomes" id="UP000024635"/>
    </source>
</evidence>
<dbReference type="AlphaFoldDB" id="A0A016WNS7"/>
<dbReference type="Pfam" id="PF00078">
    <property type="entry name" value="RVT_1"/>
    <property type="match status" value="1"/>
</dbReference>
<dbReference type="PROSITE" id="PS50878">
    <property type="entry name" value="RT_POL"/>
    <property type="match status" value="1"/>
</dbReference>
<comment type="caution">
    <text evidence="3">The sequence shown here is derived from an EMBL/GenBank/DDBJ whole genome shotgun (WGS) entry which is preliminary data.</text>
</comment>
<sequence>MHNIHTVVQLIERCREYTMPLVLIDGKMLSNLRFADDIVLISKDTKEVNQLINELNEVGKGIGLEINMKKTQAIANQWSDNGTTRLDEILLQKVDSFVYLGREINMMNPDNRNRKTAKSSMGRYGHNSRESDQRHESTDSHI</sequence>
<proteinExistence type="predicted"/>
<dbReference type="InterPro" id="IPR000477">
    <property type="entry name" value="RT_dom"/>
</dbReference>
<organism evidence="3 4">
    <name type="scientific">Ancylostoma ceylanicum</name>
    <dbReference type="NCBI Taxonomy" id="53326"/>
    <lineage>
        <taxon>Eukaryota</taxon>
        <taxon>Metazoa</taxon>
        <taxon>Ecdysozoa</taxon>
        <taxon>Nematoda</taxon>
        <taxon>Chromadorea</taxon>
        <taxon>Rhabditida</taxon>
        <taxon>Rhabditina</taxon>
        <taxon>Rhabditomorpha</taxon>
        <taxon>Strongyloidea</taxon>
        <taxon>Ancylostomatidae</taxon>
        <taxon>Ancylostomatinae</taxon>
        <taxon>Ancylostoma</taxon>
    </lineage>
</organism>
<name>A0A016WNS7_9BILA</name>
<dbReference type="OrthoDB" id="410104at2759"/>
<feature type="region of interest" description="Disordered" evidence="1">
    <location>
        <begin position="108"/>
        <end position="142"/>
    </location>
</feature>
<feature type="compositionally biased region" description="Basic and acidic residues" evidence="1">
    <location>
        <begin position="127"/>
        <end position="142"/>
    </location>
</feature>
<gene>
    <name evidence="3" type="primary">Acey_s0573.g149</name>
    <name evidence="3" type="ORF">Y032_0573g149</name>
</gene>
<evidence type="ECO:0000256" key="1">
    <source>
        <dbReference type="SAM" id="MobiDB-lite"/>
    </source>
</evidence>
<dbReference type="EMBL" id="JARK01000173">
    <property type="protein sequence ID" value="EYC41315.1"/>
    <property type="molecule type" value="Genomic_DNA"/>
</dbReference>
<accession>A0A016WNS7</accession>
<protein>
    <recommendedName>
        <fullName evidence="2">Reverse transcriptase domain-containing protein</fullName>
    </recommendedName>
</protein>
<keyword evidence="4" id="KW-1185">Reference proteome</keyword>
<dbReference type="Proteomes" id="UP000024635">
    <property type="component" value="Unassembled WGS sequence"/>
</dbReference>
<evidence type="ECO:0000259" key="2">
    <source>
        <dbReference type="PROSITE" id="PS50878"/>
    </source>
</evidence>
<evidence type="ECO:0000313" key="3">
    <source>
        <dbReference type="EMBL" id="EYC41315.1"/>
    </source>
</evidence>
<feature type="domain" description="Reverse transcriptase" evidence="2">
    <location>
        <begin position="1"/>
        <end position="104"/>
    </location>
</feature>
<reference evidence="4" key="1">
    <citation type="journal article" date="2015" name="Nat. Genet.">
        <title>The genome and transcriptome of the zoonotic hookworm Ancylostoma ceylanicum identify infection-specific gene families.</title>
        <authorList>
            <person name="Schwarz E.M."/>
            <person name="Hu Y."/>
            <person name="Antoshechkin I."/>
            <person name="Miller M.M."/>
            <person name="Sternberg P.W."/>
            <person name="Aroian R.V."/>
        </authorList>
    </citation>
    <scope>NUCLEOTIDE SEQUENCE</scope>
    <source>
        <strain evidence="4">HY135</strain>
    </source>
</reference>